<organism evidence="18 19">
    <name type="scientific">Brenthis ino</name>
    <name type="common">lesser marbled fritillary</name>
    <dbReference type="NCBI Taxonomy" id="405034"/>
    <lineage>
        <taxon>Eukaryota</taxon>
        <taxon>Metazoa</taxon>
        <taxon>Ecdysozoa</taxon>
        <taxon>Arthropoda</taxon>
        <taxon>Hexapoda</taxon>
        <taxon>Insecta</taxon>
        <taxon>Pterygota</taxon>
        <taxon>Neoptera</taxon>
        <taxon>Endopterygota</taxon>
        <taxon>Lepidoptera</taxon>
        <taxon>Glossata</taxon>
        <taxon>Ditrysia</taxon>
        <taxon>Papilionoidea</taxon>
        <taxon>Nymphalidae</taxon>
        <taxon>Heliconiinae</taxon>
        <taxon>Argynnini</taxon>
        <taxon>Brenthis</taxon>
    </lineage>
</organism>
<evidence type="ECO:0000259" key="17">
    <source>
        <dbReference type="Pfam" id="PF22248"/>
    </source>
</evidence>
<dbReference type="Pfam" id="PF22248">
    <property type="entry name" value="ERMP1_C"/>
    <property type="match status" value="1"/>
</dbReference>
<dbReference type="Pfam" id="PF04389">
    <property type="entry name" value="Peptidase_M28"/>
    <property type="match status" value="1"/>
</dbReference>
<dbReference type="GO" id="GO:0005789">
    <property type="term" value="C:endoplasmic reticulum membrane"/>
    <property type="evidence" value="ECO:0007669"/>
    <property type="project" value="UniProtKB-SubCell"/>
</dbReference>
<dbReference type="PANTHER" id="PTHR12147">
    <property type="entry name" value="METALLOPEPTIDASE M28 FAMILY MEMBER"/>
    <property type="match status" value="1"/>
</dbReference>
<comment type="cofactor">
    <cofactor evidence="1">
        <name>Zn(2+)</name>
        <dbReference type="ChEBI" id="CHEBI:29105"/>
    </cofactor>
</comment>
<dbReference type="EMBL" id="OV170230">
    <property type="protein sequence ID" value="CAH0715080.1"/>
    <property type="molecule type" value="Genomic_DNA"/>
</dbReference>
<feature type="domain" description="Endoplasmic reticulum metallopeptidase 1-like C-terminal" evidence="17">
    <location>
        <begin position="661"/>
        <end position="915"/>
    </location>
</feature>
<keyword evidence="10 15" id="KW-1133">Transmembrane helix</keyword>
<sequence length="917" mass="103992">MYLLLGILKVVLDIGLFQLNKFRNKQTYSGLPTIGINDHDEKSSQRVPSPYLILLLVFYLLVAFLTKVIEGDLPNVIQEKDIAADNSNTFSEQNARMYLHNILGDKPRVAGTAYHLEKTKDIKDLVDKIASSANLPVKTDWQFVDGDYWLAFTTPHVNAYQNLSNIIAVLEGDSGFNPDGTTNTSLLVNCHYDSVPFAIGASDNGVFCSAMAEILAKLSRRKKKFKHNVIFIFNGAEESALLASHGFLKHQWAKGVTNVINLDSAGMNGKPSVFQVTDPRVLEVYRKTTGKPNAQGLGEVLFASGIIPSDTDFRIFRDFGNIQGIDIAFVKGGNVYHTRNDRPELIESGVIQNAGNMLLNVIKEAADSEELKIKETKSTVVYYDYIGLFLFTYSHKTALFIDSVVAVLGFASVFYYLSLFGLRKSTVRELLWSVLGRIYCLISGILIVGGFTVVMIYTTTQMRYLSENWMVIPLYWIPFFIGSLLASYSFDSWRNNKITVNRSIRCVQTSSATRLLLSISLFILCFFPSLSNVRYIITVLLTIMIVSSFVNMTLVRYGRIKGWRHLILEVLLTLPATMFCFSLAFRFTLLLIPIMGRSGNDYPDIVIAIVSVGLAAIVGLTMSGIELLFSRKHAWAVISIASLICIVIMFIPMSPYRGENTTQRHYWFHTQITTYNKNFTQMEQISGVVITKVDLYSVQYALEAIKNSPFYVKNDIDGRSNRNDSSMTAFKITDSDIKPITDDDCEEFLYCKMPLYRPRFDKFIKGSLFVKMAPPAEFKHSLSLDNRSCVEDTCVMNFILNGSTQNSITIWPRLNVTLEKWSFESPLKETMVQNGRKVYVIIQTMATYQKEFRPLEFQLVFHVPKELQSQIIADISHHAHKIYNPEDFTDEYKKLIQAMPEYFNVATFLTFTNNYKF</sequence>
<evidence type="ECO:0000256" key="2">
    <source>
        <dbReference type="ARBA" id="ARBA00004477"/>
    </source>
</evidence>
<dbReference type="FunFam" id="3.40.630.10:FF:000008">
    <property type="entry name" value="Endoplasmic reticulum metallopeptidase 1"/>
    <property type="match status" value="1"/>
</dbReference>
<evidence type="ECO:0000256" key="15">
    <source>
        <dbReference type="SAM" id="Phobius"/>
    </source>
</evidence>
<feature type="transmembrane region" description="Helical" evidence="15">
    <location>
        <begin position="605"/>
        <end position="622"/>
    </location>
</feature>
<feature type="transmembrane region" description="Helical" evidence="15">
    <location>
        <begin position="535"/>
        <end position="554"/>
    </location>
</feature>
<evidence type="ECO:0000256" key="3">
    <source>
        <dbReference type="ARBA" id="ARBA00010918"/>
    </source>
</evidence>
<feature type="transmembrane region" description="Helical" evidence="15">
    <location>
        <begin position="469"/>
        <end position="490"/>
    </location>
</feature>
<evidence type="ECO:0000256" key="8">
    <source>
        <dbReference type="ARBA" id="ARBA00022824"/>
    </source>
</evidence>
<dbReference type="AlphaFoldDB" id="A0A8J9Y6G3"/>
<comment type="similarity">
    <text evidence="3">Belongs to the peptidase M28 family.</text>
</comment>
<evidence type="ECO:0000256" key="13">
    <source>
        <dbReference type="ARBA" id="ARBA00023180"/>
    </source>
</evidence>
<evidence type="ECO:0000256" key="6">
    <source>
        <dbReference type="ARBA" id="ARBA00022723"/>
    </source>
</evidence>
<dbReference type="GO" id="GO:0046872">
    <property type="term" value="F:metal ion binding"/>
    <property type="evidence" value="ECO:0007669"/>
    <property type="project" value="UniProtKB-KW"/>
</dbReference>
<keyword evidence="6" id="KW-0479">Metal-binding</keyword>
<name>A0A8J9Y6G3_9NEOP</name>
<dbReference type="SUPFAM" id="SSF53187">
    <property type="entry name" value="Zn-dependent exopeptidases"/>
    <property type="match status" value="1"/>
</dbReference>
<gene>
    <name evidence="18" type="ORF">BINO364_LOCUS2058</name>
</gene>
<accession>A0A8J9Y6G3</accession>
<dbReference type="GO" id="GO:0008235">
    <property type="term" value="F:metalloexopeptidase activity"/>
    <property type="evidence" value="ECO:0007669"/>
    <property type="project" value="InterPro"/>
</dbReference>
<dbReference type="GO" id="GO:0006508">
    <property type="term" value="P:proteolysis"/>
    <property type="evidence" value="ECO:0007669"/>
    <property type="project" value="UniProtKB-KW"/>
</dbReference>
<dbReference type="PANTHER" id="PTHR12147:SF22">
    <property type="entry name" value="ENDOPLASMIC RETICULUM METALLOPEPTIDASE 1"/>
    <property type="match status" value="1"/>
</dbReference>
<evidence type="ECO:0000259" key="16">
    <source>
        <dbReference type="Pfam" id="PF04389"/>
    </source>
</evidence>
<dbReference type="InterPro" id="IPR053973">
    <property type="entry name" value="ERMP1-like_C"/>
</dbReference>
<feature type="domain" description="Peptidase M28" evidence="16">
    <location>
        <begin position="165"/>
        <end position="361"/>
    </location>
</feature>
<comment type="subcellular location">
    <subcellularLocation>
        <location evidence="2">Endoplasmic reticulum membrane</location>
        <topology evidence="2">Multi-pass membrane protein</topology>
    </subcellularLocation>
</comment>
<dbReference type="OrthoDB" id="76293at2759"/>
<feature type="transmembrane region" description="Helical" evidence="15">
    <location>
        <begin position="511"/>
        <end position="529"/>
    </location>
</feature>
<keyword evidence="19" id="KW-1185">Reference proteome</keyword>
<keyword evidence="13" id="KW-0325">Glycoprotein</keyword>
<evidence type="ECO:0000256" key="11">
    <source>
        <dbReference type="ARBA" id="ARBA00023049"/>
    </source>
</evidence>
<evidence type="ECO:0000256" key="10">
    <source>
        <dbReference type="ARBA" id="ARBA00022989"/>
    </source>
</evidence>
<keyword evidence="11" id="KW-0482">Metalloprotease</keyword>
<feature type="non-terminal residue" evidence="18">
    <location>
        <position position="917"/>
    </location>
</feature>
<dbReference type="Proteomes" id="UP000838878">
    <property type="component" value="Chromosome 10"/>
</dbReference>
<evidence type="ECO:0000256" key="5">
    <source>
        <dbReference type="ARBA" id="ARBA00022692"/>
    </source>
</evidence>
<keyword evidence="8" id="KW-0256">Endoplasmic reticulum</keyword>
<dbReference type="InterPro" id="IPR045175">
    <property type="entry name" value="M28_fam"/>
</dbReference>
<keyword evidence="12 15" id="KW-0472">Membrane</keyword>
<evidence type="ECO:0000313" key="19">
    <source>
        <dbReference type="Proteomes" id="UP000838878"/>
    </source>
</evidence>
<feature type="transmembrane region" description="Helical" evidence="15">
    <location>
        <begin position="566"/>
        <end position="585"/>
    </location>
</feature>
<feature type="transmembrane region" description="Helical" evidence="15">
    <location>
        <begin position="438"/>
        <end position="457"/>
    </location>
</feature>
<keyword evidence="9" id="KW-0862">Zinc</keyword>
<evidence type="ECO:0000256" key="14">
    <source>
        <dbReference type="ARBA" id="ARBA00078796"/>
    </source>
</evidence>
<keyword evidence="4" id="KW-0645">Protease</keyword>
<protein>
    <recommendedName>
        <fullName evidence="14">FXNA-like protease</fullName>
    </recommendedName>
</protein>
<proteinExistence type="inferred from homology"/>
<reference evidence="18" key="1">
    <citation type="submission" date="2021-12" db="EMBL/GenBank/DDBJ databases">
        <authorList>
            <person name="Martin H S."/>
        </authorList>
    </citation>
    <scope>NUCLEOTIDE SEQUENCE</scope>
</reference>
<evidence type="ECO:0000256" key="9">
    <source>
        <dbReference type="ARBA" id="ARBA00022833"/>
    </source>
</evidence>
<dbReference type="Gene3D" id="3.40.630.10">
    <property type="entry name" value="Zn peptidases"/>
    <property type="match status" value="1"/>
</dbReference>
<evidence type="ECO:0000256" key="12">
    <source>
        <dbReference type="ARBA" id="ARBA00023136"/>
    </source>
</evidence>
<dbReference type="InterPro" id="IPR007484">
    <property type="entry name" value="Peptidase_M28"/>
</dbReference>
<evidence type="ECO:0000256" key="4">
    <source>
        <dbReference type="ARBA" id="ARBA00022670"/>
    </source>
</evidence>
<evidence type="ECO:0000313" key="18">
    <source>
        <dbReference type="EMBL" id="CAH0715080.1"/>
    </source>
</evidence>
<keyword evidence="7" id="KW-0378">Hydrolase</keyword>
<evidence type="ECO:0000256" key="7">
    <source>
        <dbReference type="ARBA" id="ARBA00022801"/>
    </source>
</evidence>
<keyword evidence="5 15" id="KW-0812">Transmembrane</keyword>
<evidence type="ECO:0000256" key="1">
    <source>
        <dbReference type="ARBA" id="ARBA00001947"/>
    </source>
</evidence>
<feature type="transmembrane region" description="Helical" evidence="15">
    <location>
        <begin position="634"/>
        <end position="653"/>
    </location>
</feature>
<feature type="transmembrane region" description="Helical" evidence="15">
    <location>
        <begin position="398"/>
        <end position="417"/>
    </location>
</feature>